<keyword evidence="2" id="KW-0210">Decarboxylase</keyword>
<dbReference type="PANTHER" id="PTHR43078:SF6">
    <property type="entry name" value="UDP-GLUCURONIC ACID DECARBOXYLASE 1"/>
    <property type="match status" value="1"/>
</dbReference>
<feature type="domain" description="NAD-dependent epimerase/dehydratase" evidence="5">
    <location>
        <begin position="7"/>
        <end position="241"/>
    </location>
</feature>
<dbReference type="EMBL" id="JBHLZU010000032">
    <property type="protein sequence ID" value="MFB9909062.1"/>
    <property type="molecule type" value="Genomic_DNA"/>
</dbReference>
<reference evidence="6 7" key="1">
    <citation type="submission" date="2024-09" db="EMBL/GenBank/DDBJ databases">
        <authorList>
            <person name="Sun Q."/>
            <person name="Mori K."/>
        </authorList>
    </citation>
    <scope>NUCLEOTIDE SEQUENCE [LARGE SCALE GENOMIC DNA]</scope>
    <source>
        <strain evidence="6 7">TBRC 7907</strain>
    </source>
</reference>
<accession>A0ABV6A7C2</accession>
<name>A0ABV6A7C2_9PSEU</name>
<dbReference type="GO" id="GO:0048040">
    <property type="term" value="F:UDP-glucuronate decarboxylase activity"/>
    <property type="evidence" value="ECO:0007669"/>
    <property type="project" value="UniProtKB-EC"/>
</dbReference>
<comment type="caution">
    <text evidence="6">The sequence shown here is derived from an EMBL/GenBank/DDBJ whole genome shotgun (WGS) entry which is preliminary data.</text>
</comment>
<dbReference type="Pfam" id="PF01370">
    <property type="entry name" value="Epimerase"/>
    <property type="match status" value="1"/>
</dbReference>
<dbReference type="InterPro" id="IPR044516">
    <property type="entry name" value="UXS-like"/>
</dbReference>
<dbReference type="InterPro" id="IPR001509">
    <property type="entry name" value="Epimerase_deHydtase"/>
</dbReference>
<evidence type="ECO:0000256" key="1">
    <source>
        <dbReference type="ARBA" id="ARBA00001911"/>
    </source>
</evidence>
<evidence type="ECO:0000313" key="7">
    <source>
        <dbReference type="Proteomes" id="UP001589693"/>
    </source>
</evidence>
<dbReference type="Gene3D" id="3.40.50.720">
    <property type="entry name" value="NAD(P)-binding Rossmann-like Domain"/>
    <property type="match status" value="1"/>
</dbReference>
<sequence>MRGTCAVVTGGAGFVGSHLCRRLLAEGYKVICVDNLLTGSRRNITGLGSAGHFRFIPWDVSERVRIDEAVDVVFHLASPASPAAYLRYPLETLTVGSAGTHNTLDLAHEKGARYVLASTSEVYGSPHVHPQTETYWGNVNPIGPRSVYDEAKRFAEALVTAHGTTRGTSTAIARIFNTYGPRMQPTDGRAVPTFVVQALTGQALTITGTGTQTRSLCYVDDLVDGLLRLHSSTTPGPVNLGNPDEITMLDLALLIREAAGSDSPITFTGRPQDDPDLRCPDIRRARAELGWSPTVDLREGMARTISWFRSVHHDASTRPTVGSDTAH</sequence>
<evidence type="ECO:0000259" key="5">
    <source>
        <dbReference type="Pfam" id="PF01370"/>
    </source>
</evidence>
<keyword evidence="4 6" id="KW-0456">Lyase</keyword>
<evidence type="ECO:0000313" key="6">
    <source>
        <dbReference type="EMBL" id="MFB9909062.1"/>
    </source>
</evidence>
<dbReference type="InterPro" id="IPR036291">
    <property type="entry name" value="NAD(P)-bd_dom_sf"/>
</dbReference>
<evidence type="ECO:0000256" key="3">
    <source>
        <dbReference type="ARBA" id="ARBA00023027"/>
    </source>
</evidence>
<dbReference type="CDD" id="cd05230">
    <property type="entry name" value="UGD_SDR_e"/>
    <property type="match status" value="1"/>
</dbReference>
<proteinExistence type="predicted"/>
<dbReference type="RefSeq" id="WP_377861414.1">
    <property type="nucleotide sequence ID" value="NZ_JBHLZU010000032.1"/>
</dbReference>
<dbReference type="Proteomes" id="UP001589693">
    <property type="component" value="Unassembled WGS sequence"/>
</dbReference>
<protein>
    <submittedName>
        <fullName evidence="6">UDP-glucuronic acid decarboxylase family protein</fullName>
        <ecNumber evidence="6">4.1.1.35</ecNumber>
    </submittedName>
</protein>
<dbReference type="PANTHER" id="PTHR43078">
    <property type="entry name" value="UDP-GLUCURONIC ACID DECARBOXYLASE-RELATED"/>
    <property type="match status" value="1"/>
</dbReference>
<keyword evidence="3" id="KW-0520">NAD</keyword>
<evidence type="ECO:0000256" key="4">
    <source>
        <dbReference type="ARBA" id="ARBA00023239"/>
    </source>
</evidence>
<organism evidence="6 7">
    <name type="scientific">Allokutzneria oryzae</name>
    <dbReference type="NCBI Taxonomy" id="1378989"/>
    <lineage>
        <taxon>Bacteria</taxon>
        <taxon>Bacillati</taxon>
        <taxon>Actinomycetota</taxon>
        <taxon>Actinomycetes</taxon>
        <taxon>Pseudonocardiales</taxon>
        <taxon>Pseudonocardiaceae</taxon>
        <taxon>Allokutzneria</taxon>
    </lineage>
</organism>
<dbReference type="EC" id="4.1.1.35" evidence="6"/>
<gene>
    <name evidence="6" type="ORF">ACFFQA_34425</name>
</gene>
<comment type="cofactor">
    <cofactor evidence="1">
        <name>NAD(+)</name>
        <dbReference type="ChEBI" id="CHEBI:57540"/>
    </cofactor>
</comment>
<dbReference type="SUPFAM" id="SSF51735">
    <property type="entry name" value="NAD(P)-binding Rossmann-fold domains"/>
    <property type="match status" value="1"/>
</dbReference>
<evidence type="ECO:0000256" key="2">
    <source>
        <dbReference type="ARBA" id="ARBA00022793"/>
    </source>
</evidence>
<keyword evidence="7" id="KW-1185">Reference proteome</keyword>